<reference evidence="2 3" key="1">
    <citation type="submission" date="2019-09" db="EMBL/GenBank/DDBJ databases">
        <authorList>
            <person name="Ou C."/>
        </authorList>
    </citation>
    <scope>NUCLEOTIDE SEQUENCE [LARGE SCALE GENOMIC DNA]</scope>
    <source>
        <strain evidence="2">S2</strain>
        <tissue evidence="2">Leaf</tissue>
    </source>
</reference>
<comment type="caution">
    <text evidence="2">The sequence shown here is derived from an EMBL/GenBank/DDBJ whole genome shotgun (WGS) entry which is preliminary data.</text>
</comment>
<name>A0A5N5HWB5_9ROSA</name>
<organism evidence="2 3">
    <name type="scientific">Pyrus ussuriensis x Pyrus communis</name>
    <dbReference type="NCBI Taxonomy" id="2448454"/>
    <lineage>
        <taxon>Eukaryota</taxon>
        <taxon>Viridiplantae</taxon>
        <taxon>Streptophyta</taxon>
        <taxon>Embryophyta</taxon>
        <taxon>Tracheophyta</taxon>
        <taxon>Spermatophyta</taxon>
        <taxon>Magnoliopsida</taxon>
        <taxon>eudicotyledons</taxon>
        <taxon>Gunneridae</taxon>
        <taxon>Pentapetalae</taxon>
        <taxon>rosids</taxon>
        <taxon>fabids</taxon>
        <taxon>Rosales</taxon>
        <taxon>Rosaceae</taxon>
        <taxon>Amygdaloideae</taxon>
        <taxon>Maleae</taxon>
        <taxon>Pyrus</taxon>
    </lineage>
</organism>
<proteinExistence type="predicted"/>
<evidence type="ECO:0000313" key="3">
    <source>
        <dbReference type="Proteomes" id="UP000327157"/>
    </source>
</evidence>
<reference evidence="2 3" key="2">
    <citation type="submission" date="2019-11" db="EMBL/GenBank/DDBJ databases">
        <title>A de novo genome assembly of a pear dwarfing rootstock.</title>
        <authorList>
            <person name="Wang F."/>
            <person name="Wang J."/>
            <person name="Li S."/>
            <person name="Zhang Y."/>
            <person name="Fang M."/>
            <person name="Ma L."/>
            <person name="Zhao Y."/>
            <person name="Jiang S."/>
        </authorList>
    </citation>
    <scope>NUCLEOTIDE SEQUENCE [LARGE SCALE GENOMIC DNA]</scope>
    <source>
        <strain evidence="2">S2</strain>
        <tissue evidence="2">Leaf</tissue>
    </source>
</reference>
<dbReference type="AlphaFoldDB" id="A0A5N5HWB5"/>
<feature type="region of interest" description="Disordered" evidence="1">
    <location>
        <begin position="1"/>
        <end position="23"/>
    </location>
</feature>
<evidence type="ECO:0000313" key="2">
    <source>
        <dbReference type="EMBL" id="KAB2631848.1"/>
    </source>
</evidence>
<gene>
    <name evidence="2" type="ORF">D8674_038637</name>
</gene>
<dbReference type="EMBL" id="SMOL01000135">
    <property type="protein sequence ID" value="KAB2631848.1"/>
    <property type="molecule type" value="Genomic_DNA"/>
</dbReference>
<sequence>MMWLFGGRRQHQVGDLGGGSSRRSDAGGGFALVGDCLVAGVHRDGGEERRAVL</sequence>
<accession>A0A5N5HWB5</accession>
<dbReference type="Proteomes" id="UP000327157">
    <property type="component" value="Unassembled WGS sequence"/>
</dbReference>
<protein>
    <submittedName>
        <fullName evidence="2">Uncharacterized protein</fullName>
    </submittedName>
</protein>
<evidence type="ECO:0000256" key="1">
    <source>
        <dbReference type="SAM" id="MobiDB-lite"/>
    </source>
</evidence>
<keyword evidence="3" id="KW-1185">Reference proteome</keyword>